<dbReference type="InterPro" id="IPR052019">
    <property type="entry name" value="F420H2_bilvrd_red/Heme_oxyg"/>
</dbReference>
<feature type="domain" description="Pyridoxamine 5'-phosphate oxidase N-terminal" evidence="2">
    <location>
        <begin position="22"/>
        <end position="153"/>
    </location>
</feature>
<evidence type="ECO:0000256" key="1">
    <source>
        <dbReference type="ARBA" id="ARBA00023002"/>
    </source>
</evidence>
<keyword evidence="1" id="KW-0560">Oxidoreductase</keyword>
<gene>
    <name evidence="3" type="ORF">IDM40_23055</name>
</gene>
<protein>
    <submittedName>
        <fullName evidence="3">Pyridoxamine 5'-phosphate oxidase family protein</fullName>
    </submittedName>
</protein>
<dbReference type="Pfam" id="PF01243">
    <property type="entry name" value="PNPOx_N"/>
    <property type="match status" value="1"/>
</dbReference>
<comment type="caution">
    <text evidence="3">The sequence shown here is derived from an EMBL/GenBank/DDBJ whole genome shotgun (WGS) entry which is preliminary data.</text>
</comment>
<dbReference type="PANTHER" id="PTHR35176:SF4">
    <property type="entry name" value="PYRIDOXAMINE 5'-PHOSPHATE OXIDASE-RELATED FMN-BINDING"/>
    <property type="match status" value="1"/>
</dbReference>
<dbReference type="PANTHER" id="PTHR35176">
    <property type="entry name" value="HEME OXYGENASE HI_0854-RELATED"/>
    <property type="match status" value="1"/>
</dbReference>
<sequence>MTMTSVPTTYALTDQPAWNWVEALTEFTAATPTYWLTATHPDGRPHTRPILAVWSDGNLCFACSPQSAKHRLLTADPRVALGFTTHNHDAVVEGTAERIVDHDALTSVATAYAERYGWAPVPGSGEFTGPEGAPTAGPPPYRVFAVHPSVVYTFPASETAAGATRFTF</sequence>
<dbReference type="Gene3D" id="2.30.110.10">
    <property type="entry name" value="Electron Transport, Fmn-binding Protein, Chain A"/>
    <property type="match status" value="1"/>
</dbReference>
<keyword evidence="4" id="KW-1185">Reference proteome</keyword>
<dbReference type="InterPro" id="IPR012349">
    <property type="entry name" value="Split_barrel_FMN-bd"/>
</dbReference>
<evidence type="ECO:0000313" key="4">
    <source>
        <dbReference type="Proteomes" id="UP000806528"/>
    </source>
</evidence>
<evidence type="ECO:0000313" key="3">
    <source>
        <dbReference type="EMBL" id="MBE3001548.1"/>
    </source>
</evidence>
<evidence type="ECO:0000259" key="2">
    <source>
        <dbReference type="Pfam" id="PF01243"/>
    </source>
</evidence>
<proteinExistence type="predicted"/>
<dbReference type="Proteomes" id="UP000806528">
    <property type="component" value="Unassembled WGS sequence"/>
</dbReference>
<dbReference type="SUPFAM" id="SSF50475">
    <property type="entry name" value="FMN-binding split barrel"/>
    <property type="match status" value="1"/>
</dbReference>
<dbReference type="InterPro" id="IPR011576">
    <property type="entry name" value="Pyridox_Oxase_N"/>
</dbReference>
<dbReference type="EMBL" id="JADBGI010000026">
    <property type="protein sequence ID" value="MBE3001548.1"/>
    <property type="molecule type" value="Genomic_DNA"/>
</dbReference>
<reference evidence="3 4" key="1">
    <citation type="submission" date="2020-09" db="EMBL/GenBank/DDBJ databases">
        <title>Diversity and distribution of actinomycetes associated with coral in the coast of Hainan.</title>
        <authorList>
            <person name="Li F."/>
        </authorList>
    </citation>
    <scope>NUCLEOTIDE SEQUENCE [LARGE SCALE GENOMIC DNA]</scope>
    <source>
        <strain evidence="3 4">HNM0947</strain>
    </source>
</reference>
<accession>A0ABR9PCI7</accession>
<name>A0ABR9PCI7_9ACTN</name>
<organism evidence="3 4">
    <name type="scientific">Nocardiopsis coralli</name>
    <dbReference type="NCBI Taxonomy" id="2772213"/>
    <lineage>
        <taxon>Bacteria</taxon>
        <taxon>Bacillati</taxon>
        <taxon>Actinomycetota</taxon>
        <taxon>Actinomycetes</taxon>
        <taxon>Streptosporangiales</taxon>
        <taxon>Nocardiopsidaceae</taxon>
        <taxon>Nocardiopsis</taxon>
    </lineage>
</organism>